<gene>
    <name evidence="1" type="ORF">PR048_010130</name>
</gene>
<dbReference type="Proteomes" id="UP001159363">
    <property type="component" value="Chromosome 3"/>
</dbReference>
<reference evidence="1 2" key="1">
    <citation type="submission" date="2023-02" db="EMBL/GenBank/DDBJ databases">
        <title>LHISI_Scaffold_Assembly.</title>
        <authorList>
            <person name="Stuart O.P."/>
            <person name="Cleave R."/>
            <person name="Magrath M.J.L."/>
            <person name="Mikheyev A.S."/>
        </authorList>
    </citation>
    <scope>NUCLEOTIDE SEQUENCE [LARGE SCALE GENOMIC DNA]</scope>
    <source>
        <strain evidence="1">Daus_M_001</strain>
        <tissue evidence="1">Leg muscle</tissue>
    </source>
</reference>
<evidence type="ECO:0000313" key="2">
    <source>
        <dbReference type="Proteomes" id="UP001159363"/>
    </source>
</evidence>
<evidence type="ECO:0000313" key="1">
    <source>
        <dbReference type="EMBL" id="KAJ8890621.1"/>
    </source>
</evidence>
<dbReference type="EMBL" id="JARBHB010000003">
    <property type="protein sequence ID" value="KAJ8890621.1"/>
    <property type="molecule type" value="Genomic_DNA"/>
</dbReference>
<protein>
    <submittedName>
        <fullName evidence="1">Uncharacterized protein</fullName>
    </submittedName>
</protein>
<proteinExistence type="predicted"/>
<name>A0ABQ9I1V9_9NEOP</name>
<comment type="caution">
    <text evidence="1">The sequence shown here is derived from an EMBL/GenBank/DDBJ whole genome shotgun (WGS) entry which is preliminary data.</text>
</comment>
<organism evidence="1 2">
    <name type="scientific">Dryococelus australis</name>
    <dbReference type="NCBI Taxonomy" id="614101"/>
    <lineage>
        <taxon>Eukaryota</taxon>
        <taxon>Metazoa</taxon>
        <taxon>Ecdysozoa</taxon>
        <taxon>Arthropoda</taxon>
        <taxon>Hexapoda</taxon>
        <taxon>Insecta</taxon>
        <taxon>Pterygota</taxon>
        <taxon>Neoptera</taxon>
        <taxon>Polyneoptera</taxon>
        <taxon>Phasmatodea</taxon>
        <taxon>Verophasmatodea</taxon>
        <taxon>Anareolatae</taxon>
        <taxon>Phasmatidae</taxon>
        <taxon>Eurycanthinae</taxon>
        <taxon>Dryococelus</taxon>
    </lineage>
</organism>
<keyword evidence="2" id="KW-1185">Reference proteome</keyword>
<sequence>MLFYFYTIQRQTWGSEKVKKAESVFLAGVCSQPRRSEYVSRPQGVNLKLFDTWGDRPLPFGITNSNFGRRESNQWNRQHLTDHYRSSKTNETRMATDQSAIIQHLCCSAETKQIQLLLPISICNETIEKLQTDTVNGKHLSDAKKLESYLFVGAMVAEQLACSPPTKAIWVTPDFCMWELCQTMPLVGGFTLGSLVSPYLSFRHCSILTSITLIGSQNLSMLRAVQISCHFWDTLCKSGLTLQGSAWSLFPNAEFSWFRCNPPAPCLKGRRRDWSREREGIFPGREDRLRTDIRRQSLEK</sequence>
<accession>A0ABQ9I1V9</accession>